<dbReference type="SUPFAM" id="SSF55729">
    <property type="entry name" value="Acyl-CoA N-acyltransferases (Nat)"/>
    <property type="match status" value="1"/>
</dbReference>
<proteinExistence type="predicted"/>
<protein>
    <submittedName>
        <fullName evidence="2">N-acetyltransferase</fullName>
    </submittedName>
</protein>
<dbReference type="Pfam" id="PF13508">
    <property type="entry name" value="Acetyltransf_7"/>
    <property type="match status" value="1"/>
</dbReference>
<dbReference type="InterPro" id="IPR016181">
    <property type="entry name" value="Acyl_CoA_acyltransferase"/>
</dbReference>
<name>A0A3G8M137_9HYPH</name>
<dbReference type="GO" id="GO:0016747">
    <property type="term" value="F:acyltransferase activity, transferring groups other than amino-acyl groups"/>
    <property type="evidence" value="ECO:0007669"/>
    <property type="project" value="InterPro"/>
</dbReference>
<gene>
    <name evidence="2" type="ORF">EHO51_00680</name>
</gene>
<dbReference type="Proteomes" id="UP000273982">
    <property type="component" value="Chromosome"/>
</dbReference>
<accession>A0A3G8M137</accession>
<sequence length="205" mass="21532">MAFLAHHDFDAGPRASWRACSAMSHARLEARGPFTLAEETLADVAAREALLDDAMGPARFLKTCQRLRDGSAPAPGLALVATDSVGALIGTLRLWPVLAGGRAALLLGPLAVAAQARSLGVGGALIRESLARAADFGHRAVLLVGDAPYYARFGFERRFTERLIMPGPVERARFLGLELVDGALSAAQGRVIPATMPALDLPQAA</sequence>
<feature type="domain" description="N-acetyltransferase" evidence="1">
    <location>
        <begin position="34"/>
        <end position="176"/>
    </location>
</feature>
<organism evidence="2 3">
    <name type="scientific">Methylocystis rosea</name>
    <dbReference type="NCBI Taxonomy" id="173366"/>
    <lineage>
        <taxon>Bacteria</taxon>
        <taxon>Pseudomonadati</taxon>
        <taxon>Pseudomonadota</taxon>
        <taxon>Alphaproteobacteria</taxon>
        <taxon>Hyphomicrobiales</taxon>
        <taxon>Methylocystaceae</taxon>
        <taxon>Methylocystis</taxon>
    </lineage>
</organism>
<dbReference type="RefSeq" id="WP_124737267.1">
    <property type="nucleotide sequence ID" value="NZ_CP034086.1"/>
</dbReference>
<reference evidence="2 3" key="1">
    <citation type="submission" date="2018-11" db="EMBL/GenBank/DDBJ databases">
        <title>Genome squencing of methanotrophic bacteria isolated from alkaline groundwater in Korea.</title>
        <authorList>
            <person name="Nguyen L.N."/>
        </authorList>
    </citation>
    <scope>NUCLEOTIDE SEQUENCE [LARGE SCALE GENOMIC DNA]</scope>
    <source>
        <strain evidence="2 3">GW6</strain>
    </source>
</reference>
<dbReference type="KEGG" id="mros:EHO51_00680"/>
<dbReference type="InterPro" id="IPR000182">
    <property type="entry name" value="GNAT_dom"/>
</dbReference>
<evidence type="ECO:0000313" key="2">
    <source>
        <dbReference type="EMBL" id="AZG75377.1"/>
    </source>
</evidence>
<dbReference type="AlphaFoldDB" id="A0A3G8M137"/>
<dbReference type="PROSITE" id="PS51186">
    <property type="entry name" value="GNAT"/>
    <property type="match status" value="1"/>
</dbReference>
<dbReference type="Gene3D" id="3.40.630.30">
    <property type="match status" value="1"/>
</dbReference>
<dbReference type="CDD" id="cd04301">
    <property type="entry name" value="NAT_SF"/>
    <property type="match status" value="1"/>
</dbReference>
<keyword evidence="2" id="KW-0808">Transferase</keyword>
<dbReference type="EMBL" id="CP034086">
    <property type="protein sequence ID" value="AZG75377.1"/>
    <property type="molecule type" value="Genomic_DNA"/>
</dbReference>
<evidence type="ECO:0000259" key="1">
    <source>
        <dbReference type="PROSITE" id="PS51186"/>
    </source>
</evidence>
<evidence type="ECO:0000313" key="3">
    <source>
        <dbReference type="Proteomes" id="UP000273982"/>
    </source>
</evidence>